<dbReference type="InterPro" id="IPR000504">
    <property type="entry name" value="RRM_dom"/>
</dbReference>
<dbReference type="Proteomes" id="UP000008066">
    <property type="component" value="Unassembled WGS sequence"/>
</dbReference>
<evidence type="ECO:0000256" key="1">
    <source>
        <dbReference type="SAM" id="MobiDB-lite"/>
    </source>
</evidence>
<feature type="compositionally biased region" description="Basic residues" evidence="1">
    <location>
        <begin position="57"/>
        <end position="69"/>
    </location>
</feature>
<proteinExistence type="predicted"/>
<dbReference type="Pfam" id="PF00076">
    <property type="entry name" value="RRM_1"/>
    <property type="match status" value="1"/>
</dbReference>
<dbReference type="HOGENOM" id="CLU_058466_1_0_1"/>
<accession>G0SFP4</accession>
<dbReference type="SUPFAM" id="SSF54928">
    <property type="entry name" value="RNA-binding domain, RBD"/>
    <property type="match status" value="1"/>
</dbReference>
<dbReference type="OrthoDB" id="5374349at2759"/>
<dbReference type="InterPro" id="IPR035979">
    <property type="entry name" value="RBD_domain_sf"/>
</dbReference>
<keyword evidence="4" id="KW-1185">Reference proteome</keyword>
<feature type="compositionally biased region" description="Polar residues" evidence="1">
    <location>
        <begin position="121"/>
        <end position="135"/>
    </location>
</feature>
<dbReference type="RefSeq" id="XP_006697427.1">
    <property type="nucleotide sequence ID" value="XM_006697364.1"/>
</dbReference>
<dbReference type="KEGG" id="cthr:CTHT_0071590"/>
<dbReference type="SMART" id="SM00360">
    <property type="entry name" value="RRM"/>
    <property type="match status" value="1"/>
</dbReference>
<dbReference type="OMA" id="VVANFHN"/>
<dbReference type="Gene3D" id="3.30.70.330">
    <property type="match status" value="1"/>
</dbReference>
<feature type="domain" description="RRM" evidence="2">
    <location>
        <begin position="172"/>
        <end position="242"/>
    </location>
</feature>
<dbReference type="eggNOG" id="ENOG502SBWH">
    <property type="taxonomic scope" value="Eukaryota"/>
</dbReference>
<name>G0SFP4_CHATD</name>
<feature type="region of interest" description="Disordered" evidence="1">
    <location>
        <begin position="38"/>
        <end position="157"/>
    </location>
</feature>
<evidence type="ECO:0000313" key="3">
    <source>
        <dbReference type="EMBL" id="EGS17809.1"/>
    </source>
</evidence>
<protein>
    <recommendedName>
        <fullName evidence="2">RRM domain-containing protein</fullName>
    </recommendedName>
</protein>
<dbReference type="GO" id="GO:0003723">
    <property type="term" value="F:RNA binding"/>
    <property type="evidence" value="ECO:0007669"/>
    <property type="project" value="InterPro"/>
</dbReference>
<evidence type="ECO:0000259" key="2">
    <source>
        <dbReference type="SMART" id="SM00360"/>
    </source>
</evidence>
<evidence type="ECO:0000313" key="4">
    <source>
        <dbReference type="Proteomes" id="UP000008066"/>
    </source>
</evidence>
<dbReference type="GeneID" id="18261197"/>
<gene>
    <name evidence="3" type="ORF">CTHT_0071590</name>
</gene>
<reference evidence="3 4" key="1">
    <citation type="journal article" date="2011" name="Cell">
        <title>Insight into structure and assembly of the nuclear pore complex by utilizing the genome of a eukaryotic thermophile.</title>
        <authorList>
            <person name="Amlacher S."/>
            <person name="Sarges P."/>
            <person name="Flemming D."/>
            <person name="van Noort V."/>
            <person name="Kunze R."/>
            <person name="Devos D.P."/>
            <person name="Arumugam M."/>
            <person name="Bork P."/>
            <person name="Hurt E."/>
        </authorList>
    </citation>
    <scope>NUCLEOTIDE SEQUENCE [LARGE SCALE GENOMIC DNA]</scope>
    <source>
        <strain evidence="4">DSM 1495 / CBS 144.50 / IMI 039719</strain>
    </source>
</reference>
<dbReference type="InterPro" id="IPR012677">
    <property type="entry name" value="Nucleotide-bd_a/b_plait_sf"/>
</dbReference>
<feature type="region of interest" description="Disordered" evidence="1">
    <location>
        <begin position="247"/>
        <end position="286"/>
    </location>
</feature>
<dbReference type="STRING" id="759272.G0SFP4"/>
<organism evidence="4">
    <name type="scientific">Chaetomium thermophilum (strain DSM 1495 / CBS 144.50 / IMI 039719)</name>
    <name type="common">Thermochaetoides thermophila</name>
    <dbReference type="NCBI Taxonomy" id="759272"/>
    <lineage>
        <taxon>Eukaryota</taxon>
        <taxon>Fungi</taxon>
        <taxon>Dikarya</taxon>
        <taxon>Ascomycota</taxon>
        <taxon>Pezizomycotina</taxon>
        <taxon>Sordariomycetes</taxon>
        <taxon>Sordariomycetidae</taxon>
        <taxon>Sordariales</taxon>
        <taxon>Chaetomiaceae</taxon>
        <taxon>Thermochaetoides</taxon>
    </lineage>
</organism>
<sequence>MAAATANNGGAAKVATEFEKIIHAARERKKAEELAAKIFGKDRRQSAGPGPLSSRAGVKKNKDKKRLRHSTGNVDVSTSTPALGPLASRITDPNAFIPPAANRNRQKRHAAKLAQALIRSELQQPPNNSTQQKNDSTPSPNGAPPTAPTGPAATSFSKNQGFQIRGLAGPYVVMAQNFAPGTTAADIESAMTPVGGIIESCRIIKQRPIVIAEIVFESKEGAQKVIDTFNNQTADGRVLSVYFKPGNTPSTYPPSRPSSDRDAMVIDGSYGFPESDTTTSGGLYSDEMVKTNRWGRGFNKAGRFSG</sequence>
<dbReference type="AlphaFoldDB" id="G0SFP4"/>
<feature type="compositionally biased region" description="Polar residues" evidence="1">
    <location>
        <begin position="70"/>
        <end position="81"/>
    </location>
</feature>
<dbReference type="EMBL" id="GL988047">
    <property type="protein sequence ID" value="EGS17809.1"/>
    <property type="molecule type" value="Genomic_DNA"/>
</dbReference>
<dbReference type="CDD" id="cd00590">
    <property type="entry name" value="RRM_SF"/>
    <property type="match status" value="1"/>
</dbReference>